<evidence type="ECO:0000313" key="10">
    <source>
        <dbReference type="EMBL" id="GEQ99417.1"/>
    </source>
</evidence>
<comment type="similarity">
    <text evidence="2 6">Belongs to the acyl-CoA dehydrogenase family.</text>
</comment>
<evidence type="ECO:0000259" key="8">
    <source>
        <dbReference type="Pfam" id="PF02770"/>
    </source>
</evidence>
<feature type="domain" description="Acyl-CoA dehydrogenase/oxidase C-terminal" evidence="7">
    <location>
        <begin position="231"/>
        <end position="395"/>
    </location>
</feature>
<evidence type="ECO:0000256" key="5">
    <source>
        <dbReference type="ARBA" id="ARBA00023002"/>
    </source>
</evidence>
<keyword evidence="3 6" id="KW-0285">Flavoprotein</keyword>
<comment type="caution">
    <text evidence="10">The sequence shown here is derived from an EMBL/GenBank/DDBJ whole genome shotgun (WGS) entry which is preliminary data.</text>
</comment>
<evidence type="ECO:0000313" key="11">
    <source>
        <dbReference type="Proteomes" id="UP000325187"/>
    </source>
</evidence>
<gene>
    <name evidence="10" type="ORF">JCM17845_00410</name>
</gene>
<accession>A0A5A7MTY3</accession>
<dbReference type="Pfam" id="PF02771">
    <property type="entry name" value="Acyl-CoA_dh_N"/>
    <property type="match status" value="1"/>
</dbReference>
<dbReference type="Proteomes" id="UP000325187">
    <property type="component" value="Unassembled WGS sequence"/>
</dbReference>
<dbReference type="EMBL" id="BKCM01000001">
    <property type="protein sequence ID" value="GEQ99417.1"/>
    <property type="molecule type" value="Genomic_DNA"/>
</dbReference>
<evidence type="ECO:0000256" key="1">
    <source>
        <dbReference type="ARBA" id="ARBA00001974"/>
    </source>
</evidence>
<dbReference type="GO" id="GO:0050660">
    <property type="term" value="F:flavin adenine dinucleotide binding"/>
    <property type="evidence" value="ECO:0007669"/>
    <property type="project" value="InterPro"/>
</dbReference>
<evidence type="ECO:0000256" key="2">
    <source>
        <dbReference type="ARBA" id="ARBA00009347"/>
    </source>
</evidence>
<feature type="domain" description="Acyl-CoA oxidase/dehydrogenase middle" evidence="8">
    <location>
        <begin position="125"/>
        <end position="219"/>
    </location>
</feature>
<dbReference type="PANTHER" id="PTHR43292:SF3">
    <property type="entry name" value="ACYL-COA DEHYDROGENASE FADE29"/>
    <property type="match status" value="1"/>
</dbReference>
<dbReference type="InterPro" id="IPR009075">
    <property type="entry name" value="AcylCo_DH/oxidase_C"/>
</dbReference>
<keyword evidence="11" id="KW-1185">Reference proteome</keyword>
<dbReference type="FunFam" id="2.40.110.10:FF:000011">
    <property type="entry name" value="Acyl-CoA dehydrogenase FadE34"/>
    <property type="match status" value="1"/>
</dbReference>
<dbReference type="GO" id="GO:0016627">
    <property type="term" value="F:oxidoreductase activity, acting on the CH-CH group of donors"/>
    <property type="evidence" value="ECO:0007669"/>
    <property type="project" value="InterPro"/>
</dbReference>
<dbReference type="Pfam" id="PF00441">
    <property type="entry name" value="Acyl-CoA_dh_1"/>
    <property type="match status" value="1"/>
</dbReference>
<reference evidence="10 11" key="1">
    <citation type="submission" date="2019-09" db="EMBL/GenBank/DDBJ databases">
        <title>NBRP : Genome information of microbial organism related human and environment.</title>
        <authorList>
            <person name="Hattori M."/>
            <person name="Oshima K."/>
            <person name="Inaba H."/>
            <person name="Suda W."/>
            <person name="Sakamoto M."/>
            <person name="Iino T."/>
            <person name="Kitahara M."/>
            <person name="Oshida Y."/>
            <person name="Iida T."/>
            <person name="Kudo T."/>
            <person name="Itoh T."/>
            <person name="Ohkuma M."/>
        </authorList>
    </citation>
    <scope>NUCLEOTIDE SEQUENCE [LARGE SCALE GENOMIC DNA]</scope>
    <source>
        <strain evidence="10 11">Mie-1</strain>
    </source>
</reference>
<dbReference type="RefSeq" id="WP_150001511.1">
    <property type="nucleotide sequence ID" value="NZ_BKCM01000001.1"/>
</dbReference>
<keyword evidence="5 6" id="KW-0560">Oxidoreductase</keyword>
<dbReference type="Pfam" id="PF02770">
    <property type="entry name" value="Acyl-CoA_dh_M"/>
    <property type="match status" value="1"/>
</dbReference>
<evidence type="ECO:0000256" key="4">
    <source>
        <dbReference type="ARBA" id="ARBA00022827"/>
    </source>
</evidence>
<keyword evidence="4 6" id="KW-0274">FAD</keyword>
<dbReference type="InterPro" id="IPR036250">
    <property type="entry name" value="AcylCo_DH-like_C"/>
</dbReference>
<dbReference type="PANTHER" id="PTHR43292">
    <property type="entry name" value="ACYL-COA DEHYDROGENASE"/>
    <property type="match status" value="1"/>
</dbReference>
<feature type="domain" description="Acyl-CoA dehydrogenase/oxidase N-terminal" evidence="9">
    <location>
        <begin position="6"/>
        <end position="119"/>
    </location>
</feature>
<name>A0A5A7MTY3_9PROT</name>
<dbReference type="GO" id="GO:0005886">
    <property type="term" value="C:plasma membrane"/>
    <property type="evidence" value="ECO:0007669"/>
    <property type="project" value="TreeGrafter"/>
</dbReference>
<dbReference type="Gene3D" id="1.20.140.10">
    <property type="entry name" value="Butyryl-CoA Dehydrogenase, subunit A, domain 3"/>
    <property type="match status" value="1"/>
</dbReference>
<dbReference type="InterPro" id="IPR013786">
    <property type="entry name" value="AcylCoA_DH/ox_N"/>
</dbReference>
<dbReference type="SUPFAM" id="SSF56645">
    <property type="entry name" value="Acyl-CoA dehydrogenase NM domain-like"/>
    <property type="match status" value="1"/>
</dbReference>
<dbReference type="AlphaFoldDB" id="A0A5A7MTY3"/>
<dbReference type="InterPro" id="IPR037069">
    <property type="entry name" value="AcylCoA_DH/ox_N_sf"/>
</dbReference>
<sequence>MDLSFTKQDRAFHEDVKDFFAHAIPKELREKLDHGTTLLKSDYVIWQKILFDKGWIAPNWPTEVGGCGWNATQQYIFNLELGLSGAPKPIPFGLNMVGPVIYTFGTEDQKSRHLPSILNSNIWWAQGYSEPGAGSDLASLRMTAVRDGDTYILNGTKLWTTMAHWADWIFCLARTSKEDKPQKGISFILVDMRTPGIQIDPVITIDGEHHVNQVTFEDVRVPVENRVGEEGKGWTCAKFLLANERQAITDLGAKKRMIKRLRKLAHDVTANGRPLAQDPDFAQKIADLDIQISGLEYTELRFLDAQMRGEERGIEPSILKVRGTELQQALSELYVEALGYYALPYPDRKEDRGRNEPDIGPMGAAAGMGHFLYSRAATIYGGTNEVQRNIMAKLLLRA</sequence>
<evidence type="ECO:0000259" key="9">
    <source>
        <dbReference type="Pfam" id="PF02771"/>
    </source>
</evidence>
<comment type="cofactor">
    <cofactor evidence="1 6">
        <name>FAD</name>
        <dbReference type="ChEBI" id="CHEBI:57692"/>
    </cofactor>
</comment>
<organism evidence="10 11">
    <name type="scientific">Iodidimonas gelatinilytica</name>
    <dbReference type="NCBI Taxonomy" id="1236966"/>
    <lineage>
        <taxon>Bacteria</taxon>
        <taxon>Pseudomonadati</taxon>
        <taxon>Pseudomonadota</taxon>
        <taxon>Alphaproteobacteria</taxon>
        <taxon>Iodidimonadales</taxon>
        <taxon>Iodidimonadaceae</taxon>
        <taxon>Iodidimonas</taxon>
    </lineage>
</organism>
<dbReference type="Gene3D" id="2.40.110.10">
    <property type="entry name" value="Butyryl-CoA Dehydrogenase, subunit A, domain 2"/>
    <property type="match status" value="1"/>
</dbReference>
<evidence type="ECO:0000256" key="3">
    <source>
        <dbReference type="ARBA" id="ARBA00022630"/>
    </source>
</evidence>
<dbReference type="InterPro" id="IPR009100">
    <property type="entry name" value="AcylCoA_DH/oxidase_NM_dom_sf"/>
</dbReference>
<dbReference type="InterPro" id="IPR046373">
    <property type="entry name" value="Acyl-CoA_Oxase/DH_mid-dom_sf"/>
</dbReference>
<evidence type="ECO:0000259" key="7">
    <source>
        <dbReference type="Pfam" id="PF00441"/>
    </source>
</evidence>
<protein>
    <submittedName>
        <fullName evidence="10">Acyl-CoA dehydrogenase</fullName>
    </submittedName>
</protein>
<evidence type="ECO:0000256" key="6">
    <source>
        <dbReference type="RuleBase" id="RU362125"/>
    </source>
</evidence>
<dbReference type="InterPro" id="IPR052161">
    <property type="entry name" value="Mycobact_Acyl-CoA_DH"/>
</dbReference>
<proteinExistence type="inferred from homology"/>
<dbReference type="SUPFAM" id="SSF47203">
    <property type="entry name" value="Acyl-CoA dehydrogenase C-terminal domain-like"/>
    <property type="match status" value="1"/>
</dbReference>
<dbReference type="Gene3D" id="1.10.540.10">
    <property type="entry name" value="Acyl-CoA dehydrogenase/oxidase, N-terminal domain"/>
    <property type="match status" value="1"/>
</dbReference>
<dbReference type="InterPro" id="IPR006091">
    <property type="entry name" value="Acyl-CoA_Oxase/DH_mid-dom"/>
</dbReference>